<evidence type="ECO:0000313" key="2">
    <source>
        <dbReference type="EMBL" id="SCZ72917.1"/>
    </source>
</evidence>
<reference evidence="2 3" key="1">
    <citation type="submission" date="2016-10" db="EMBL/GenBank/DDBJ databases">
        <authorList>
            <person name="de Groot N.N."/>
        </authorList>
    </citation>
    <scope>NUCLEOTIDE SEQUENCE [LARGE SCALE GENOMIC DNA]</scope>
    <source>
        <strain evidence="2 3">U95</strain>
    </source>
</reference>
<keyword evidence="3" id="KW-1185">Reference proteome</keyword>
<proteinExistence type="predicted"/>
<dbReference type="OrthoDB" id="7982727at2"/>
<evidence type="ECO:0008006" key="4">
    <source>
        <dbReference type="Google" id="ProtNLM"/>
    </source>
</evidence>
<dbReference type="RefSeq" id="WP_090221006.1">
    <property type="nucleotide sequence ID" value="NZ_FMWG01000015.1"/>
</dbReference>
<evidence type="ECO:0000256" key="1">
    <source>
        <dbReference type="SAM" id="MobiDB-lite"/>
    </source>
</evidence>
<sequence length="113" mass="12920">MAKRIHRDPEGSRATRRIARRSKASLRGSMVAKLPGFKHPRILQFESALEYAFLCLMLVRNDIHHIWDQPPAVQYISADRRPAKHVFDFLITLVGGEKIAIAIKSMDRVLSTK</sequence>
<dbReference type="AlphaFoldDB" id="A0A1G5RFV4"/>
<dbReference type="Proteomes" id="UP000198767">
    <property type="component" value="Unassembled WGS sequence"/>
</dbReference>
<dbReference type="EMBL" id="FMWG01000015">
    <property type="protein sequence ID" value="SCZ72917.1"/>
    <property type="molecule type" value="Genomic_DNA"/>
</dbReference>
<gene>
    <name evidence="2" type="ORF">SAMN04488118_11570</name>
</gene>
<feature type="region of interest" description="Disordered" evidence="1">
    <location>
        <begin position="1"/>
        <end position="24"/>
    </location>
</feature>
<name>A0A1G5RFV4_9RHOB</name>
<organism evidence="2 3">
    <name type="scientific">Epibacterium ulvae</name>
    <dbReference type="NCBI Taxonomy" id="1156985"/>
    <lineage>
        <taxon>Bacteria</taxon>
        <taxon>Pseudomonadati</taxon>
        <taxon>Pseudomonadota</taxon>
        <taxon>Alphaproteobacteria</taxon>
        <taxon>Rhodobacterales</taxon>
        <taxon>Roseobacteraceae</taxon>
        <taxon>Epibacterium</taxon>
    </lineage>
</organism>
<feature type="compositionally biased region" description="Basic residues" evidence="1">
    <location>
        <begin position="14"/>
        <end position="24"/>
    </location>
</feature>
<protein>
    <recommendedName>
        <fullName evidence="4">TnsA endonuclease N terminal</fullName>
    </recommendedName>
</protein>
<evidence type="ECO:0000313" key="3">
    <source>
        <dbReference type="Proteomes" id="UP000198767"/>
    </source>
</evidence>
<accession>A0A1G5RFV4</accession>